<keyword evidence="2" id="KW-1185">Reference proteome</keyword>
<organism evidence="1 2">
    <name type="scientific">Spirosoma oryzae</name>
    <dbReference type="NCBI Taxonomy" id="1469603"/>
    <lineage>
        <taxon>Bacteria</taxon>
        <taxon>Pseudomonadati</taxon>
        <taxon>Bacteroidota</taxon>
        <taxon>Cytophagia</taxon>
        <taxon>Cytophagales</taxon>
        <taxon>Cytophagaceae</taxon>
        <taxon>Spirosoma</taxon>
    </lineage>
</organism>
<comment type="caution">
    <text evidence="1">The sequence shown here is derived from an EMBL/GenBank/DDBJ whole genome shotgun (WGS) entry which is preliminary data.</text>
</comment>
<dbReference type="EMBL" id="PVTE01000003">
    <property type="protein sequence ID" value="PRY44167.1"/>
    <property type="molecule type" value="Genomic_DNA"/>
</dbReference>
<protein>
    <submittedName>
        <fullName evidence="1">Uncharacterized protein</fullName>
    </submittedName>
</protein>
<dbReference type="AlphaFoldDB" id="A0A2T0TES5"/>
<sequence>MNIDLDRTGVVWTTFLSGNFFKGLRSSYQLTAQKRFQQLNGLTSCIVTDTILFLPPITNLRQQEDGHGFGAVGTDDQRLLDVGGF</sequence>
<gene>
    <name evidence="1" type="ORF">CLV58_103136</name>
</gene>
<accession>A0A2T0TES5</accession>
<proteinExistence type="predicted"/>
<evidence type="ECO:0000313" key="1">
    <source>
        <dbReference type="EMBL" id="PRY44167.1"/>
    </source>
</evidence>
<evidence type="ECO:0000313" key="2">
    <source>
        <dbReference type="Proteomes" id="UP000238375"/>
    </source>
</evidence>
<dbReference type="Proteomes" id="UP000238375">
    <property type="component" value="Unassembled WGS sequence"/>
</dbReference>
<reference evidence="1 2" key="1">
    <citation type="submission" date="2018-03" db="EMBL/GenBank/DDBJ databases">
        <title>Genomic Encyclopedia of Archaeal and Bacterial Type Strains, Phase II (KMG-II): from individual species to whole genera.</title>
        <authorList>
            <person name="Goeker M."/>
        </authorList>
    </citation>
    <scope>NUCLEOTIDE SEQUENCE [LARGE SCALE GENOMIC DNA]</scope>
    <source>
        <strain evidence="1 2">DSM 28354</strain>
    </source>
</reference>
<name>A0A2T0TES5_9BACT</name>